<dbReference type="AlphaFoldDB" id="A0AAJ6NXS2"/>
<feature type="compositionally biased region" description="Polar residues" evidence="1">
    <location>
        <begin position="122"/>
        <end position="139"/>
    </location>
</feature>
<dbReference type="NCBIfam" id="TIGR02271">
    <property type="entry name" value="YsnF/AvaK domain"/>
    <property type="match status" value="1"/>
</dbReference>
<dbReference type="RefSeq" id="WP_281485761.1">
    <property type="nucleotide sequence ID" value="NZ_CP124543.1"/>
</dbReference>
<dbReference type="PANTHER" id="PTHR38463">
    <property type="entry name" value="STRESS RESPONSE PROTEIN YSNF"/>
    <property type="match status" value="1"/>
</dbReference>
<dbReference type="InterPro" id="IPR019060">
    <property type="entry name" value="DUF2382"/>
</dbReference>
<keyword evidence="5" id="KW-1185">Reference proteome</keyword>
<protein>
    <submittedName>
        <fullName evidence="4">DUF2382 domain-containing protein</fullName>
    </submittedName>
</protein>
<organism evidence="4 5">
    <name type="scientific">Halotia branconii CENA392</name>
    <dbReference type="NCBI Taxonomy" id="1539056"/>
    <lineage>
        <taxon>Bacteria</taxon>
        <taxon>Bacillati</taxon>
        <taxon>Cyanobacteriota</taxon>
        <taxon>Cyanophyceae</taxon>
        <taxon>Nostocales</taxon>
        <taxon>Nodulariaceae</taxon>
        <taxon>Halotia</taxon>
    </lineage>
</organism>
<evidence type="ECO:0000313" key="5">
    <source>
        <dbReference type="Proteomes" id="UP001223520"/>
    </source>
</evidence>
<dbReference type="InterPro" id="IPR052967">
    <property type="entry name" value="Stress_Response_Assoc"/>
</dbReference>
<dbReference type="Pfam" id="PF06131">
    <property type="entry name" value="DUF963"/>
    <property type="match status" value="1"/>
</dbReference>
<dbReference type="Pfam" id="PF09557">
    <property type="entry name" value="DUF2382"/>
    <property type="match status" value="1"/>
</dbReference>
<dbReference type="Gene3D" id="3.90.50.10">
    <property type="entry name" value="Photosynthetic Reaction Center, subunit H, domain 2"/>
    <property type="match status" value="1"/>
</dbReference>
<gene>
    <name evidence="4" type="ORF">QI031_14170</name>
</gene>
<dbReference type="InterPro" id="IPR009306">
    <property type="entry name" value="DUF963"/>
</dbReference>
<evidence type="ECO:0000313" key="4">
    <source>
        <dbReference type="EMBL" id="WGV28535.1"/>
    </source>
</evidence>
<feature type="domain" description="DUF2382" evidence="3">
    <location>
        <begin position="190"/>
        <end position="303"/>
    </location>
</feature>
<dbReference type="EMBL" id="CP124543">
    <property type="protein sequence ID" value="WGV28535.1"/>
    <property type="molecule type" value="Genomic_DNA"/>
</dbReference>
<dbReference type="InterPro" id="IPR011033">
    <property type="entry name" value="PRC_barrel-like_sf"/>
</dbReference>
<dbReference type="InterPro" id="IPR014747">
    <property type="entry name" value="Bac_photo_RC_H_C"/>
</dbReference>
<evidence type="ECO:0000259" key="2">
    <source>
        <dbReference type="Pfam" id="PF05239"/>
    </source>
</evidence>
<dbReference type="GO" id="GO:0019684">
    <property type="term" value="P:photosynthesis, light reaction"/>
    <property type="evidence" value="ECO:0007669"/>
    <property type="project" value="InterPro"/>
</dbReference>
<dbReference type="InterPro" id="IPR027275">
    <property type="entry name" value="PRC-brl_dom"/>
</dbReference>
<evidence type="ECO:0000256" key="1">
    <source>
        <dbReference type="SAM" id="MobiDB-lite"/>
    </source>
</evidence>
<accession>A0AAJ6NXS2</accession>
<dbReference type="SUPFAM" id="SSF50346">
    <property type="entry name" value="PRC-barrel domain"/>
    <property type="match status" value="1"/>
</dbReference>
<feature type="domain" description="PRC-barrel" evidence="2">
    <location>
        <begin position="18"/>
        <end position="87"/>
    </location>
</feature>
<feature type="region of interest" description="Disordered" evidence="1">
    <location>
        <begin position="120"/>
        <end position="148"/>
    </location>
</feature>
<dbReference type="Proteomes" id="UP001223520">
    <property type="component" value="Chromosome"/>
</dbReference>
<proteinExistence type="predicted"/>
<dbReference type="Pfam" id="PF05239">
    <property type="entry name" value="PRC"/>
    <property type="match status" value="1"/>
</dbReference>
<reference evidence="4 5" key="1">
    <citation type="journal article" date="2023" name="Limnol Oceanogr Lett">
        <title>Environmental adaptations by the intertidal Antarctic cyanobacterium Halotia branconii CENA392 as revealed using long-read genome sequencing.</title>
        <authorList>
            <person name="Dextro R.B."/>
            <person name="Delbaje E."/>
            <person name="Freitas P.N.N."/>
            <person name="Geraldes V."/>
            <person name="Pinto E."/>
            <person name="Long P.F."/>
            <person name="Fiore M.F."/>
        </authorList>
    </citation>
    <scope>NUCLEOTIDE SEQUENCE [LARGE SCALE GENOMIC DNA]</scope>
    <source>
        <strain evidence="4 5">CENA392</strain>
    </source>
</reference>
<dbReference type="KEGG" id="hbq:QI031_14170"/>
<name>A0AAJ6NXS2_9CYAN</name>
<dbReference type="PANTHER" id="PTHR38463:SF1">
    <property type="entry name" value="STRESS RESPONSE PROTEIN YSNF"/>
    <property type="match status" value="1"/>
</dbReference>
<dbReference type="GO" id="GO:0030077">
    <property type="term" value="C:plasma membrane light-harvesting complex"/>
    <property type="evidence" value="ECO:0007669"/>
    <property type="project" value="InterPro"/>
</dbReference>
<sequence length="314" mass="36602">MTLYKLQDFAANYKDTDFDNYNIRDFDAYSDINDEKVGTVKHILVDDSGRFRYLVIDTGFWIFGKQVLLPIGRSRINYSDRRVYATGLTREQVDNLPDFHSLERIDYDYEEQLREVYRTPTRETPLNTSTPLDVQTPVESSAPLDTPKAYTEPAMRETAPMPKPTYERESYTYEQEPDLYQMNEQNHQSLKLYEERLVANKSRVKTGEVAVGKHVETEKAQVSVPVEKERVVIERTTPTEAGRTVSPGDVDFREGEVARMEIYEETPDIHKEAVLREEVRVKKVVEQDTVEAEETLRREELDINKGDESTRRRQ</sequence>
<evidence type="ECO:0000259" key="3">
    <source>
        <dbReference type="Pfam" id="PF09557"/>
    </source>
</evidence>